<dbReference type="AlphaFoldDB" id="A0A4U3L5I6"/>
<dbReference type="Gene3D" id="1.20.1600.10">
    <property type="entry name" value="Outer membrane efflux proteins (OEP)"/>
    <property type="match status" value="1"/>
</dbReference>
<dbReference type="GO" id="GO:0005886">
    <property type="term" value="C:plasma membrane"/>
    <property type="evidence" value="ECO:0007669"/>
    <property type="project" value="UniProtKB-SubCell"/>
</dbReference>
<name>A0A4U3L5I6_9BACT</name>
<accession>A0A4U3L5I6</accession>
<dbReference type="InterPro" id="IPR003423">
    <property type="entry name" value="OMP_efflux"/>
</dbReference>
<dbReference type="OrthoDB" id="9770517at2"/>
<keyword evidence="2" id="KW-0449">Lipoprotein</keyword>
<dbReference type="EMBL" id="SZQL01000003">
    <property type="protein sequence ID" value="TKK70260.1"/>
    <property type="molecule type" value="Genomic_DNA"/>
</dbReference>
<keyword evidence="2" id="KW-0812">Transmembrane</keyword>
<evidence type="ECO:0000313" key="3">
    <source>
        <dbReference type="EMBL" id="TKK70260.1"/>
    </source>
</evidence>
<dbReference type="PANTHER" id="PTHR30203:SF30">
    <property type="entry name" value="OUTER MEMBRANE PROTEIN-RELATED"/>
    <property type="match status" value="1"/>
</dbReference>
<comment type="similarity">
    <text evidence="1 2">Belongs to the outer membrane factor (OMF) (TC 1.B.17) family.</text>
</comment>
<evidence type="ECO:0000313" key="4">
    <source>
        <dbReference type="Proteomes" id="UP000305848"/>
    </source>
</evidence>
<gene>
    <name evidence="3" type="ORF">FC093_05800</name>
</gene>
<evidence type="ECO:0000256" key="2">
    <source>
        <dbReference type="RuleBase" id="RU362097"/>
    </source>
</evidence>
<dbReference type="Gene3D" id="2.20.200.10">
    <property type="entry name" value="Outer membrane efflux proteins (OEP)"/>
    <property type="match status" value="1"/>
</dbReference>
<keyword evidence="2" id="KW-0472">Membrane</keyword>
<proteinExistence type="inferred from homology"/>
<comment type="subcellular location">
    <subcellularLocation>
        <location evidence="2">Cell membrane</location>
        <topology evidence="2">Lipid-anchor</topology>
    </subcellularLocation>
</comment>
<dbReference type="Pfam" id="PF02321">
    <property type="entry name" value="OEP"/>
    <property type="match status" value="2"/>
</dbReference>
<evidence type="ECO:0000256" key="1">
    <source>
        <dbReference type="ARBA" id="ARBA00007613"/>
    </source>
</evidence>
<protein>
    <submittedName>
        <fullName evidence="3">TolC family protein</fullName>
    </submittedName>
</protein>
<dbReference type="RefSeq" id="WP_137260805.1">
    <property type="nucleotide sequence ID" value="NZ_SZQL01000003.1"/>
</dbReference>
<keyword evidence="4" id="KW-1185">Reference proteome</keyword>
<dbReference type="Proteomes" id="UP000305848">
    <property type="component" value="Unassembled WGS sequence"/>
</dbReference>
<dbReference type="PANTHER" id="PTHR30203">
    <property type="entry name" value="OUTER MEMBRANE CATION EFFLUX PROTEIN"/>
    <property type="match status" value="1"/>
</dbReference>
<sequence>MSIKNKIGIVITAIVLISNIGCKVSQPAPLPHIQTPTVYADSLGVDSTSLGDVPWKQLFTDPYLVSLIDTALQQNLDLKRAMQRITIARNQYYISKGALLPRVDAEVTAGVDKYGKYTQSGVGNYDTNLSDNLNSKQRIPYPVTPDFFAGLRSTWELDIWGKLKNLKKAAYARFLASQKGEQLIRTSLVAEVASRYYQLLALDNELAIIQNNIRLQDSALEIVKIQKQAARANELAVEQFRAQLLHTMALKGITLQQITETENEINMLLGRYPQPVLRDTSLLSKTLPSIVQAGVPAQLLHRRPDIQQAELELVAAKADVSAARAAFYPNVTLTPYVGMNAFKLPMMVNAGSLTYGILGGLTAPVFHQGMLRRNLSTASAARIDAYYAYQQTIQNGVREVVNSLSSIQNLEEVYRLKEKEAEVLNQAVITSNLLFKTGYASYLEVITAQRSVIDAQMQLVHTKEQMFYSLIELYRALGGGWK</sequence>
<dbReference type="InterPro" id="IPR010131">
    <property type="entry name" value="MdtP/NodT-like"/>
</dbReference>
<comment type="caution">
    <text evidence="3">The sequence shown here is derived from an EMBL/GenBank/DDBJ whole genome shotgun (WGS) entry which is preliminary data.</text>
</comment>
<keyword evidence="2" id="KW-0564">Palmitate</keyword>
<keyword evidence="2" id="KW-1134">Transmembrane beta strand</keyword>
<reference evidence="3 4" key="1">
    <citation type="submission" date="2019-05" db="EMBL/GenBank/DDBJ databases">
        <title>Panacibacter sp. strain 17mud1-8 Genome sequencing and assembly.</title>
        <authorList>
            <person name="Chhetri G."/>
        </authorList>
    </citation>
    <scope>NUCLEOTIDE SEQUENCE [LARGE SCALE GENOMIC DNA]</scope>
    <source>
        <strain evidence="3 4">17mud1-8</strain>
    </source>
</reference>
<organism evidence="3 4">
    <name type="scientific">Ilyomonas limi</name>
    <dbReference type="NCBI Taxonomy" id="2575867"/>
    <lineage>
        <taxon>Bacteria</taxon>
        <taxon>Pseudomonadati</taxon>
        <taxon>Bacteroidota</taxon>
        <taxon>Chitinophagia</taxon>
        <taxon>Chitinophagales</taxon>
        <taxon>Chitinophagaceae</taxon>
        <taxon>Ilyomonas</taxon>
    </lineage>
</organism>
<dbReference type="GO" id="GO:0015562">
    <property type="term" value="F:efflux transmembrane transporter activity"/>
    <property type="evidence" value="ECO:0007669"/>
    <property type="project" value="InterPro"/>
</dbReference>
<dbReference type="SUPFAM" id="SSF56954">
    <property type="entry name" value="Outer membrane efflux proteins (OEP)"/>
    <property type="match status" value="1"/>
</dbReference>
<dbReference type="NCBIfam" id="TIGR01845">
    <property type="entry name" value="outer_NodT"/>
    <property type="match status" value="1"/>
</dbReference>